<evidence type="ECO:0000259" key="4">
    <source>
        <dbReference type="PROSITE" id="PS50042"/>
    </source>
</evidence>
<evidence type="ECO:0000256" key="1">
    <source>
        <dbReference type="ARBA" id="ARBA00023015"/>
    </source>
</evidence>
<evidence type="ECO:0000313" key="7">
    <source>
        <dbReference type="Proteomes" id="UP000289708"/>
    </source>
</evidence>
<dbReference type="RefSeq" id="WP_128776537.1">
    <property type="nucleotide sequence ID" value="NZ_RYFI01000004.1"/>
</dbReference>
<dbReference type="InterPro" id="IPR050397">
    <property type="entry name" value="Env_Response_Regulators"/>
</dbReference>
<dbReference type="SUPFAM" id="SSF51206">
    <property type="entry name" value="cAMP-binding domain-like"/>
    <property type="match status" value="1"/>
</dbReference>
<accession>A0A4V1KJI5</accession>
<dbReference type="InterPro" id="IPR014710">
    <property type="entry name" value="RmlC-like_jellyroll"/>
</dbReference>
<dbReference type="EMBL" id="RYFI01000004">
    <property type="protein sequence ID" value="RXF74312.1"/>
    <property type="molecule type" value="Genomic_DNA"/>
</dbReference>
<evidence type="ECO:0000256" key="2">
    <source>
        <dbReference type="ARBA" id="ARBA00023125"/>
    </source>
</evidence>
<dbReference type="InterPro" id="IPR036388">
    <property type="entry name" value="WH-like_DNA-bd_sf"/>
</dbReference>
<organism evidence="6 7">
    <name type="scientific">Hansschlegelia zhihuaiae</name>
    <dbReference type="NCBI Taxonomy" id="405005"/>
    <lineage>
        <taxon>Bacteria</taxon>
        <taxon>Pseudomonadati</taxon>
        <taxon>Pseudomonadota</taxon>
        <taxon>Alphaproteobacteria</taxon>
        <taxon>Hyphomicrobiales</taxon>
        <taxon>Methylopilaceae</taxon>
        <taxon>Hansschlegelia</taxon>
    </lineage>
</organism>
<dbReference type="AlphaFoldDB" id="A0A4V1KJI5"/>
<dbReference type="GO" id="GO:0003700">
    <property type="term" value="F:DNA-binding transcription factor activity"/>
    <property type="evidence" value="ECO:0007669"/>
    <property type="project" value="TreeGrafter"/>
</dbReference>
<keyword evidence="2" id="KW-0238">DNA-binding</keyword>
<evidence type="ECO:0000313" key="6">
    <source>
        <dbReference type="EMBL" id="RXF74312.1"/>
    </source>
</evidence>
<dbReference type="GO" id="GO:0005829">
    <property type="term" value="C:cytosol"/>
    <property type="evidence" value="ECO:0007669"/>
    <property type="project" value="TreeGrafter"/>
</dbReference>
<evidence type="ECO:0000256" key="3">
    <source>
        <dbReference type="ARBA" id="ARBA00023163"/>
    </source>
</evidence>
<dbReference type="InterPro" id="IPR000595">
    <property type="entry name" value="cNMP-bd_dom"/>
</dbReference>
<dbReference type="Gene3D" id="2.60.120.10">
    <property type="entry name" value="Jelly Rolls"/>
    <property type="match status" value="1"/>
</dbReference>
<dbReference type="InterPro" id="IPR018490">
    <property type="entry name" value="cNMP-bd_dom_sf"/>
</dbReference>
<keyword evidence="3" id="KW-0804">Transcription</keyword>
<feature type="domain" description="Cyclic nucleotide-binding" evidence="4">
    <location>
        <begin position="28"/>
        <end position="133"/>
    </location>
</feature>
<dbReference type="PROSITE" id="PS50042">
    <property type="entry name" value="CNMP_BINDING_3"/>
    <property type="match status" value="1"/>
</dbReference>
<name>A0A4V1KJI5_9HYPH</name>
<dbReference type="Pfam" id="PF00027">
    <property type="entry name" value="cNMP_binding"/>
    <property type="match status" value="1"/>
</dbReference>
<sequence>MQRRTLDVTVDGRPSALTAADLGLAGAEPRAFALPRGARLFARGDALSTAHLITDGLVAMIARTPGGGSAEAGLIGPGGLVGHTVSFGAEYATADALALTAVRGLALEASALVALAQERPRLRRELDDYALARFTEAERLCACSALHMVEQRLARWLLQAARLLGDRPIEITHNQFAELLGVRRASVTTGLHMLEGEQAVRCQRGRIEIRDAARLEAASCGCHS</sequence>
<dbReference type="SUPFAM" id="SSF46785">
    <property type="entry name" value="Winged helix' DNA-binding domain"/>
    <property type="match status" value="1"/>
</dbReference>
<dbReference type="InterPro" id="IPR036390">
    <property type="entry name" value="WH_DNA-bd_sf"/>
</dbReference>
<keyword evidence="7" id="KW-1185">Reference proteome</keyword>
<protein>
    <submittedName>
        <fullName evidence="6">Crp/Fnr family transcriptional regulator</fullName>
    </submittedName>
</protein>
<comment type="caution">
    <text evidence="6">The sequence shown here is derived from an EMBL/GenBank/DDBJ whole genome shotgun (WGS) entry which is preliminary data.</text>
</comment>
<keyword evidence="1" id="KW-0805">Transcription regulation</keyword>
<dbReference type="PANTHER" id="PTHR24567">
    <property type="entry name" value="CRP FAMILY TRANSCRIPTIONAL REGULATORY PROTEIN"/>
    <property type="match status" value="1"/>
</dbReference>
<dbReference type="GO" id="GO:0003677">
    <property type="term" value="F:DNA binding"/>
    <property type="evidence" value="ECO:0007669"/>
    <property type="project" value="UniProtKB-KW"/>
</dbReference>
<dbReference type="PANTHER" id="PTHR24567:SF74">
    <property type="entry name" value="HTH-TYPE TRANSCRIPTIONAL REGULATOR ARCR"/>
    <property type="match status" value="1"/>
</dbReference>
<gene>
    <name evidence="6" type="ORF">EK403_05655</name>
</gene>
<dbReference type="OrthoDB" id="7506088at2"/>
<proteinExistence type="predicted"/>
<feature type="domain" description="HTH crp-type" evidence="5">
    <location>
        <begin position="147"/>
        <end position="213"/>
    </location>
</feature>
<dbReference type="InterPro" id="IPR012318">
    <property type="entry name" value="HTH_CRP"/>
</dbReference>
<dbReference type="PROSITE" id="PS51063">
    <property type="entry name" value="HTH_CRP_2"/>
    <property type="match status" value="1"/>
</dbReference>
<evidence type="ECO:0000259" key="5">
    <source>
        <dbReference type="PROSITE" id="PS51063"/>
    </source>
</evidence>
<dbReference type="Pfam" id="PF13545">
    <property type="entry name" value="HTH_Crp_2"/>
    <property type="match status" value="1"/>
</dbReference>
<reference evidence="6 7" key="1">
    <citation type="submission" date="2018-12" db="EMBL/GenBank/DDBJ databases">
        <title>bacterium Hansschlegelia zhihuaiae S113.</title>
        <authorList>
            <person name="He J."/>
        </authorList>
    </citation>
    <scope>NUCLEOTIDE SEQUENCE [LARGE SCALE GENOMIC DNA]</scope>
    <source>
        <strain evidence="6 7">S 113</strain>
    </source>
</reference>
<dbReference type="Proteomes" id="UP000289708">
    <property type="component" value="Unassembled WGS sequence"/>
</dbReference>
<dbReference type="Gene3D" id="1.10.10.10">
    <property type="entry name" value="Winged helix-like DNA-binding domain superfamily/Winged helix DNA-binding domain"/>
    <property type="match status" value="1"/>
</dbReference>